<reference evidence="2" key="3">
    <citation type="submission" date="2025-08" db="UniProtKB">
        <authorList>
            <consortium name="RefSeq"/>
        </authorList>
    </citation>
    <scope>IDENTIFICATION</scope>
    <source>
        <strain evidence="2">NI907</strain>
    </source>
</reference>
<name>A0A6P8ATC9_PYRGI</name>
<evidence type="ECO:0000313" key="1">
    <source>
        <dbReference type="Proteomes" id="UP000515153"/>
    </source>
</evidence>
<reference evidence="2" key="1">
    <citation type="journal article" date="2019" name="Mol. Biol. Evol.">
        <title>Blast fungal genomes show frequent chromosomal changes, gene gains and losses, and effector gene turnover.</title>
        <authorList>
            <person name="Gomez Luciano L.B."/>
            <person name="Jason Tsai I."/>
            <person name="Chuma I."/>
            <person name="Tosa Y."/>
            <person name="Chen Y.H."/>
            <person name="Li J.Y."/>
            <person name="Li M.Y."/>
            <person name="Jade Lu M.Y."/>
            <person name="Nakayashiki H."/>
            <person name="Li W.H."/>
        </authorList>
    </citation>
    <scope>NUCLEOTIDE SEQUENCE</scope>
    <source>
        <strain evidence="2">NI907</strain>
    </source>
</reference>
<protein>
    <submittedName>
        <fullName evidence="2">Uncharacterized protein</fullName>
    </submittedName>
</protein>
<sequence>MIGNLPMFATVAIDSTLYMRFPSVVQRNYPICIGCWLCFGPC</sequence>
<dbReference type="KEGG" id="pgri:PgNI_09102"/>
<evidence type="ECO:0000313" key="2">
    <source>
        <dbReference type="RefSeq" id="XP_030978163.1"/>
    </source>
</evidence>
<accession>A0A6P8ATC9</accession>
<dbReference type="GeneID" id="41963999"/>
<gene>
    <name evidence="2" type="ORF">PgNI_09102</name>
</gene>
<reference evidence="2" key="2">
    <citation type="submission" date="2019-10" db="EMBL/GenBank/DDBJ databases">
        <authorList>
            <consortium name="NCBI Genome Project"/>
        </authorList>
    </citation>
    <scope>NUCLEOTIDE SEQUENCE</scope>
    <source>
        <strain evidence="2">NI907</strain>
    </source>
</reference>
<dbReference type="AlphaFoldDB" id="A0A6P8ATC9"/>
<keyword evidence="1" id="KW-1185">Reference proteome</keyword>
<proteinExistence type="predicted"/>
<dbReference type="Proteomes" id="UP000515153">
    <property type="component" value="Unplaced"/>
</dbReference>
<organism evidence="1 2">
    <name type="scientific">Pyricularia grisea</name>
    <name type="common">Crabgrass-specific blast fungus</name>
    <name type="synonym">Magnaporthe grisea</name>
    <dbReference type="NCBI Taxonomy" id="148305"/>
    <lineage>
        <taxon>Eukaryota</taxon>
        <taxon>Fungi</taxon>
        <taxon>Dikarya</taxon>
        <taxon>Ascomycota</taxon>
        <taxon>Pezizomycotina</taxon>
        <taxon>Sordariomycetes</taxon>
        <taxon>Sordariomycetidae</taxon>
        <taxon>Magnaporthales</taxon>
        <taxon>Pyriculariaceae</taxon>
        <taxon>Pyricularia</taxon>
    </lineage>
</organism>
<dbReference type="RefSeq" id="XP_030978163.1">
    <property type="nucleotide sequence ID" value="XM_031129091.1"/>
</dbReference>